<evidence type="ECO:0000313" key="1">
    <source>
        <dbReference type="EMBL" id="KAG0442068.1"/>
    </source>
</evidence>
<reference evidence="1 2" key="1">
    <citation type="journal article" date="2020" name="Cell">
        <title>Large-Scale Comparative Analyses of Tick Genomes Elucidate Their Genetic Diversity and Vector Capacities.</title>
        <authorList>
            <consortium name="Tick Genome and Microbiome Consortium (TIGMIC)"/>
            <person name="Jia N."/>
            <person name="Wang J."/>
            <person name="Shi W."/>
            <person name="Du L."/>
            <person name="Sun Y."/>
            <person name="Zhan W."/>
            <person name="Jiang J.F."/>
            <person name="Wang Q."/>
            <person name="Zhang B."/>
            <person name="Ji P."/>
            <person name="Bell-Sakyi L."/>
            <person name="Cui X.M."/>
            <person name="Yuan T.T."/>
            <person name="Jiang B.G."/>
            <person name="Yang W.F."/>
            <person name="Lam T.T."/>
            <person name="Chang Q.C."/>
            <person name="Ding S.J."/>
            <person name="Wang X.J."/>
            <person name="Zhu J.G."/>
            <person name="Ruan X.D."/>
            <person name="Zhao L."/>
            <person name="Wei J.T."/>
            <person name="Ye R.Z."/>
            <person name="Que T.C."/>
            <person name="Du C.H."/>
            <person name="Zhou Y.H."/>
            <person name="Cheng J.X."/>
            <person name="Dai P.F."/>
            <person name="Guo W.B."/>
            <person name="Han X.H."/>
            <person name="Huang E.J."/>
            <person name="Li L.F."/>
            <person name="Wei W."/>
            <person name="Gao Y.C."/>
            <person name="Liu J.Z."/>
            <person name="Shao H.Z."/>
            <person name="Wang X."/>
            <person name="Wang C.C."/>
            <person name="Yang T.C."/>
            <person name="Huo Q.B."/>
            <person name="Li W."/>
            <person name="Chen H.Y."/>
            <person name="Chen S.E."/>
            <person name="Zhou L.G."/>
            <person name="Ni X.B."/>
            <person name="Tian J.H."/>
            <person name="Sheng Y."/>
            <person name="Liu T."/>
            <person name="Pan Y.S."/>
            <person name="Xia L.Y."/>
            <person name="Li J."/>
            <person name="Zhao F."/>
            <person name="Cao W.C."/>
        </authorList>
    </citation>
    <scope>NUCLEOTIDE SEQUENCE [LARGE SCALE GENOMIC DNA]</scope>
    <source>
        <strain evidence="1">Iper-2018</strain>
    </source>
</reference>
<keyword evidence="2" id="KW-1185">Reference proteome</keyword>
<evidence type="ECO:0000313" key="2">
    <source>
        <dbReference type="Proteomes" id="UP000805193"/>
    </source>
</evidence>
<proteinExistence type="predicted"/>
<comment type="caution">
    <text evidence="1">The sequence shown here is derived from an EMBL/GenBank/DDBJ whole genome shotgun (WGS) entry which is preliminary data.</text>
</comment>
<gene>
    <name evidence="1" type="ORF">HPB47_015789</name>
</gene>
<protein>
    <submittedName>
        <fullName evidence="1">Uncharacterized protein</fullName>
    </submittedName>
</protein>
<accession>A0AC60QV49</accession>
<organism evidence="1 2">
    <name type="scientific">Ixodes persulcatus</name>
    <name type="common">Taiga tick</name>
    <dbReference type="NCBI Taxonomy" id="34615"/>
    <lineage>
        <taxon>Eukaryota</taxon>
        <taxon>Metazoa</taxon>
        <taxon>Ecdysozoa</taxon>
        <taxon>Arthropoda</taxon>
        <taxon>Chelicerata</taxon>
        <taxon>Arachnida</taxon>
        <taxon>Acari</taxon>
        <taxon>Parasitiformes</taxon>
        <taxon>Ixodida</taxon>
        <taxon>Ixodoidea</taxon>
        <taxon>Ixodidae</taxon>
        <taxon>Ixodinae</taxon>
        <taxon>Ixodes</taxon>
    </lineage>
</organism>
<sequence>MMAHGKDVCGSCSAPIKRQPFIVCSGPCSRTFHCLCVGVRNEDYDLLVGKGVSTFKCSACTKRHDPESVVLETDPKSSDSAVTNGSPQEMQQEPTSYEQFELRQLVRLLCQKIDILTTDVRSLKSENESLRVHLAKNTELLRNSLLQKPAWPSYAATLQSNAHHSVGEIIAKPTSVLTRMATAASVNSDTGTTHHPGALLSSGVPKEPHLQDNESAGTALGPAAQGNQNGSDGFIAVQRKRRPQSSVGTGANSKLSDAPRPPKRRALFVSRLHPSTTCDDC</sequence>
<dbReference type="EMBL" id="JABSTQ010004475">
    <property type="protein sequence ID" value="KAG0442068.1"/>
    <property type="molecule type" value="Genomic_DNA"/>
</dbReference>
<dbReference type="Proteomes" id="UP000805193">
    <property type="component" value="Unassembled WGS sequence"/>
</dbReference>
<name>A0AC60QV49_IXOPE</name>